<dbReference type="InterPro" id="IPR018935">
    <property type="entry name" value="RIO_kinase_CS"/>
</dbReference>
<gene>
    <name evidence="13" type="ORF">METZ01_LOCUS65182</name>
</gene>
<keyword evidence="4" id="KW-0808">Transferase</keyword>
<evidence type="ECO:0000256" key="1">
    <source>
        <dbReference type="ARBA" id="ARBA00009196"/>
    </source>
</evidence>
<keyword evidence="3" id="KW-0723">Serine/threonine-protein kinase</keyword>
<protein>
    <recommendedName>
        <fullName evidence="2">non-specific serine/threonine protein kinase</fullName>
        <ecNumber evidence="2">2.7.11.1</ecNumber>
    </recommendedName>
</protein>
<dbReference type="EC" id="2.7.11.1" evidence="2"/>
<evidence type="ECO:0000259" key="12">
    <source>
        <dbReference type="SMART" id="SM00090"/>
    </source>
</evidence>
<evidence type="ECO:0000256" key="10">
    <source>
        <dbReference type="ARBA" id="ARBA00047899"/>
    </source>
</evidence>
<dbReference type="AlphaFoldDB" id="A0A381T9T2"/>
<evidence type="ECO:0000313" key="13">
    <source>
        <dbReference type="EMBL" id="SVA12328.1"/>
    </source>
</evidence>
<keyword evidence="5" id="KW-0479">Metal-binding</keyword>
<evidence type="ECO:0000256" key="8">
    <source>
        <dbReference type="ARBA" id="ARBA00022840"/>
    </source>
</evidence>
<evidence type="ECO:0000256" key="7">
    <source>
        <dbReference type="ARBA" id="ARBA00022777"/>
    </source>
</evidence>
<evidence type="ECO:0000256" key="4">
    <source>
        <dbReference type="ARBA" id="ARBA00022679"/>
    </source>
</evidence>
<sequence>MSDEMDDLPELDALMRAEKKHDWMSEPRFKRMFNEIEDGLQGVMGKGRYEWVDRRVFDQVFDRSTLLAVHKLMQKGEIETIDYPIARGKEAHVFHATTNHGPVAVKIFHTTNAVFKGLAKYIDGDPRFSGLSRRHRELVNIWVRKEFRNLKRMRKHGLRVPEPIDSLKNVLVMEYIGDEQGASPRLKDLTIDEPYEVFEELLEFVAINWQTCELVHADFSEYNILWLGGELWVIDVGQSVTRQHPSSEEFLVRDVTRLVEWINRQGHNVDLAESLARVLDDPVPTLPSLSGGD</sequence>
<dbReference type="GO" id="GO:0004674">
    <property type="term" value="F:protein serine/threonine kinase activity"/>
    <property type="evidence" value="ECO:0007669"/>
    <property type="project" value="UniProtKB-KW"/>
</dbReference>
<dbReference type="InterPro" id="IPR051272">
    <property type="entry name" value="RIO-type_Ser/Thr_kinase"/>
</dbReference>
<dbReference type="SMART" id="SM00090">
    <property type="entry name" value="RIO"/>
    <property type="match status" value="1"/>
</dbReference>
<dbReference type="SUPFAM" id="SSF56112">
    <property type="entry name" value="Protein kinase-like (PK-like)"/>
    <property type="match status" value="1"/>
</dbReference>
<dbReference type="Gene3D" id="1.10.510.10">
    <property type="entry name" value="Transferase(Phosphotransferase) domain 1"/>
    <property type="match status" value="1"/>
</dbReference>
<name>A0A381T9T2_9ZZZZ</name>
<dbReference type="InterPro" id="IPR018934">
    <property type="entry name" value="RIO_dom"/>
</dbReference>
<keyword evidence="7" id="KW-0418">Kinase</keyword>
<dbReference type="InterPro" id="IPR000687">
    <property type="entry name" value="RIO_kinase"/>
</dbReference>
<organism evidence="13">
    <name type="scientific">marine metagenome</name>
    <dbReference type="NCBI Taxonomy" id="408172"/>
    <lineage>
        <taxon>unclassified sequences</taxon>
        <taxon>metagenomes</taxon>
        <taxon>ecological metagenomes</taxon>
    </lineage>
</organism>
<accession>A0A381T9T2</accession>
<comment type="catalytic activity">
    <reaction evidence="10">
        <text>L-threonyl-[protein] + ATP = O-phospho-L-threonyl-[protein] + ADP + H(+)</text>
        <dbReference type="Rhea" id="RHEA:46608"/>
        <dbReference type="Rhea" id="RHEA-COMP:11060"/>
        <dbReference type="Rhea" id="RHEA-COMP:11605"/>
        <dbReference type="ChEBI" id="CHEBI:15378"/>
        <dbReference type="ChEBI" id="CHEBI:30013"/>
        <dbReference type="ChEBI" id="CHEBI:30616"/>
        <dbReference type="ChEBI" id="CHEBI:61977"/>
        <dbReference type="ChEBI" id="CHEBI:456216"/>
        <dbReference type="EC" id="2.7.11.1"/>
    </reaction>
</comment>
<dbReference type="GO" id="GO:0046872">
    <property type="term" value="F:metal ion binding"/>
    <property type="evidence" value="ECO:0007669"/>
    <property type="project" value="UniProtKB-KW"/>
</dbReference>
<reference evidence="13" key="1">
    <citation type="submission" date="2018-05" db="EMBL/GenBank/DDBJ databases">
        <authorList>
            <person name="Lanie J.A."/>
            <person name="Ng W.-L."/>
            <person name="Kazmierczak K.M."/>
            <person name="Andrzejewski T.M."/>
            <person name="Davidsen T.M."/>
            <person name="Wayne K.J."/>
            <person name="Tettelin H."/>
            <person name="Glass J.I."/>
            <person name="Rusch D."/>
            <person name="Podicherti R."/>
            <person name="Tsui H.-C.T."/>
            <person name="Winkler M.E."/>
        </authorList>
    </citation>
    <scope>NUCLEOTIDE SEQUENCE</scope>
</reference>
<dbReference type="GO" id="GO:0005524">
    <property type="term" value="F:ATP binding"/>
    <property type="evidence" value="ECO:0007669"/>
    <property type="project" value="UniProtKB-KW"/>
</dbReference>
<comment type="catalytic activity">
    <reaction evidence="11">
        <text>L-seryl-[protein] + ATP = O-phospho-L-seryl-[protein] + ADP + H(+)</text>
        <dbReference type="Rhea" id="RHEA:17989"/>
        <dbReference type="Rhea" id="RHEA-COMP:9863"/>
        <dbReference type="Rhea" id="RHEA-COMP:11604"/>
        <dbReference type="ChEBI" id="CHEBI:15378"/>
        <dbReference type="ChEBI" id="CHEBI:29999"/>
        <dbReference type="ChEBI" id="CHEBI:30616"/>
        <dbReference type="ChEBI" id="CHEBI:83421"/>
        <dbReference type="ChEBI" id="CHEBI:456216"/>
        <dbReference type="EC" id="2.7.11.1"/>
    </reaction>
</comment>
<keyword evidence="9" id="KW-0460">Magnesium</keyword>
<evidence type="ECO:0000256" key="9">
    <source>
        <dbReference type="ARBA" id="ARBA00022842"/>
    </source>
</evidence>
<proteinExistence type="inferred from homology"/>
<evidence type="ECO:0000256" key="2">
    <source>
        <dbReference type="ARBA" id="ARBA00012513"/>
    </source>
</evidence>
<dbReference type="Pfam" id="PF01163">
    <property type="entry name" value="RIO1"/>
    <property type="match status" value="1"/>
</dbReference>
<comment type="similarity">
    <text evidence="1">Belongs to the protein kinase superfamily. RIO-type Ser/Thr kinase family.</text>
</comment>
<evidence type="ECO:0000256" key="3">
    <source>
        <dbReference type="ARBA" id="ARBA00022527"/>
    </source>
</evidence>
<keyword evidence="6" id="KW-0547">Nucleotide-binding</keyword>
<dbReference type="EMBL" id="UINC01004170">
    <property type="protein sequence ID" value="SVA12328.1"/>
    <property type="molecule type" value="Genomic_DNA"/>
</dbReference>
<dbReference type="Gene3D" id="3.30.200.20">
    <property type="entry name" value="Phosphorylase Kinase, domain 1"/>
    <property type="match status" value="1"/>
</dbReference>
<dbReference type="PANTHER" id="PTHR45723">
    <property type="entry name" value="SERINE/THREONINE-PROTEIN KINASE RIO1"/>
    <property type="match status" value="1"/>
</dbReference>
<dbReference type="PROSITE" id="PS01245">
    <property type="entry name" value="RIO1"/>
    <property type="match status" value="1"/>
</dbReference>
<dbReference type="InterPro" id="IPR011009">
    <property type="entry name" value="Kinase-like_dom_sf"/>
</dbReference>
<evidence type="ECO:0000256" key="11">
    <source>
        <dbReference type="ARBA" id="ARBA00048679"/>
    </source>
</evidence>
<keyword evidence="8" id="KW-0067">ATP-binding</keyword>
<evidence type="ECO:0000256" key="5">
    <source>
        <dbReference type="ARBA" id="ARBA00022723"/>
    </source>
</evidence>
<feature type="domain" description="RIO kinase" evidence="12">
    <location>
        <begin position="50"/>
        <end position="280"/>
    </location>
</feature>
<evidence type="ECO:0000256" key="6">
    <source>
        <dbReference type="ARBA" id="ARBA00022741"/>
    </source>
</evidence>
<dbReference type="CDD" id="cd05145">
    <property type="entry name" value="RIO1_like"/>
    <property type="match status" value="1"/>
</dbReference>